<reference evidence="2" key="1">
    <citation type="submission" date="2020-12" db="UniProtKB">
        <authorList>
            <consortium name="WormBaseParasite"/>
        </authorList>
    </citation>
    <scope>IDENTIFICATION</scope>
    <source>
        <strain evidence="2">MHco3</strain>
    </source>
</reference>
<evidence type="ECO:0000313" key="2">
    <source>
        <dbReference type="WBParaSite" id="HCON_00141290-00001"/>
    </source>
</evidence>
<proteinExistence type="predicted"/>
<dbReference type="Proteomes" id="UP000025227">
    <property type="component" value="Unplaced"/>
</dbReference>
<dbReference type="WBParaSite" id="HCON_00141290-00001">
    <property type="protein sequence ID" value="HCON_00141290-00001"/>
    <property type="gene ID" value="HCON_00141290"/>
</dbReference>
<accession>A0A7I4YUA4</accession>
<dbReference type="AlphaFoldDB" id="A0A7I4YUA4"/>
<sequence length="89" mass="10589">MSEQIEEVKIGVGRQEIHLLDFFARNWQFPKENCQLRVLSVHCVGSNFQNKNSLQINEEKMEKKEQMECRRTTQCSRLIFKMNKGLRNS</sequence>
<evidence type="ECO:0000313" key="1">
    <source>
        <dbReference type="Proteomes" id="UP000025227"/>
    </source>
</evidence>
<organism evidence="1 2">
    <name type="scientific">Haemonchus contortus</name>
    <name type="common">Barber pole worm</name>
    <dbReference type="NCBI Taxonomy" id="6289"/>
    <lineage>
        <taxon>Eukaryota</taxon>
        <taxon>Metazoa</taxon>
        <taxon>Ecdysozoa</taxon>
        <taxon>Nematoda</taxon>
        <taxon>Chromadorea</taxon>
        <taxon>Rhabditida</taxon>
        <taxon>Rhabditina</taxon>
        <taxon>Rhabditomorpha</taxon>
        <taxon>Strongyloidea</taxon>
        <taxon>Trichostrongylidae</taxon>
        <taxon>Haemonchus</taxon>
    </lineage>
</organism>
<protein>
    <submittedName>
        <fullName evidence="2">Uncharacterized protein</fullName>
    </submittedName>
</protein>
<name>A0A7I4YUA4_HAECO</name>
<keyword evidence="1" id="KW-1185">Reference proteome</keyword>